<dbReference type="InterPro" id="IPR029058">
    <property type="entry name" value="AB_hydrolase_fold"/>
</dbReference>
<keyword evidence="7" id="KW-0325">Glycoprotein</keyword>
<comment type="caution">
    <text evidence="9">The sequence shown here is derived from an EMBL/GenBank/DDBJ whole genome shotgun (WGS) entry which is preliminary data.</text>
</comment>
<dbReference type="Proteomes" id="UP001372338">
    <property type="component" value="Unassembled WGS sequence"/>
</dbReference>
<name>A0AAN9HYW3_CROPI</name>
<dbReference type="AlphaFoldDB" id="A0AAN9HYW3"/>
<dbReference type="PRINTS" id="PR00685">
    <property type="entry name" value="TIFACTORIIB"/>
</dbReference>
<dbReference type="GO" id="GO:0017025">
    <property type="term" value="F:TBP-class protein binding"/>
    <property type="evidence" value="ECO:0007669"/>
    <property type="project" value="InterPro"/>
</dbReference>
<dbReference type="Pfam" id="PF05577">
    <property type="entry name" value="Peptidase_S28"/>
    <property type="match status" value="1"/>
</dbReference>
<feature type="domain" description="Transcription factor TFIIB cyclin-like" evidence="8">
    <location>
        <begin position="213"/>
        <end position="268"/>
    </location>
</feature>
<dbReference type="GO" id="GO:0008239">
    <property type="term" value="F:dipeptidyl-peptidase activity"/>
    <property type="evidence" value="ECO:0007669"/>
    <property type="project" value="TreeGrafter"/>
</dbReference>
<comment type="similarity">
    <text evidence="1">Belongs to the peptidase S28 family.</text>
</comment>
<protein>
    <recommendedName>
        <fullName evidence="8">Transcription factor TFIIB cyclin-like domain-containing protein</fullName>
    </recommendedName>
</protein>
<keyword evidence="2" id="KW-0645">Protease</keyword>
<dbReference type="Gene3D" id="3.40.50.1820">
    <property type="entry name" value="alpha/beta hydrolase"/>
    <property type="match status" value="1"/>
</dbReference>
<accession>A0AAN9HYW3</accession>
<dbReference type="InterPro" id="IPR013150">
    <property type="entry name" value="TFIIB_cyclin"/>
</dbReference>
<evidence type="ECO:0000256" key="2">
    <source>
        <dbReference type="ARBA" id="ARBA00022670"/>
    </source>
</evidence>
<keyword evidence="6" id="KW-0804">Transcription</keyword>
<evidence type="ECO:0000259" key="8">
    <source>
        <dbReference type="Pfam" id="PF00382"/>
    </source>
</evidence>
<evidence type="ECO:0000313" key="10">
    <source>
        <dbReference type="Proteomes" id="UP001372338"/>
    </source>
</evidence>
<evidence type="ECO:0000256" key="6">
    <source>
        <dbReference type="ARBA" id="ARBA00023163"/>
    </source>
</evidence>
<dbReference type="InterPro" id="IPR008758">
    <property type="entry name" value="Peptidase_S28"/>
</dbReference>
<reference evidence="9 10" key="1">
    <citation type="submission" date="2024-01" db="EMBL/GenBank/DDBJ databases">
        <title>The genomes of 5 underutilized Papilionoideae crops provide insights into root nodulation and disease resistanc.</title>
        <authorList>
            <person name="Yuan L."/>
        </authorList>
    </citation>
    <scope>NUCLEOTIDE SEQUENCE [LARGE SCALE GENOMIC DNA]</scope>
    <source>
        <strain evidence="9">ZHUSHIDOU_FW_LH</strain>
        <tissue evidence="9">Leaf</tissue>
    </source>
</reference>
<evidence type="ECO:0000256" key="4">
    <source>
        <dbReference type="ARBA" id="ARBA00022801"/>
    </source>
</evidence>
<evidence type="ECO:0000256" key="3">
    <source>
        <dbReference type="ARBA" id="ARBA00022729"/>
    </source>
</evidence>
<dbReference type="GO" id="GO:0006508">
    <property type="term" value="P:proteolysis"/>
    <property type="evidence" value="ECO:0007669"/>
    <property type="project" value="UniProtKB-KW"/>
</dbReference>
<keyword evidence="10" id="KW-1185">Reference proteome</keyword>
<evidence type="ECO:0000313" key="9">
    <source>
        <dbReference type="EMBL" id="KAK7261278.1"/>
    </source>
</evidence>
<organism evidence="9 10">
    <name type="scientific">Crotalaria pallida</name>
    <name type="common">Smooth rattlebox</name>
    <name type="synonym">Crotalaria striata</name>
    <dbReference type="NCBI Taxonomy" id="3830"/>
    <lineage>
        <taxon>Eukaryota</taxon>
        <taxon>Viridiplantae</taxon>
        <taxon>Streptophyta</taxon>
        <taxon>Embryophyta</taxon>
        <taxon>Tracheophyta</taxon>
        <taxon>Spermatophyta</taxon>
        <taxon>Magnoliopsida</taxon>
        <taxon>eudicotyledons</taxon>
        <taxon>Gunneridae</taxon>
        <taxon>Pentapetalae</taxon>
        <taxon>rosids</taxon>
        <taxon>fabids</taxon>
        <taxon>Fabales</taxon>
        <taxon>Fabaceae</taxon>
        <taxon>Papilionoideae</taxon>
        <taxon>50 kb inversion clade</taxon>
        <taxon>genistoids sensu lato</taxon>
        <taxon>core genistoids</taxon>
        <taxon>Crotalarieae</taxon>
        <taxon>Crotalaria</taxon>
    </lineage>
</organism>
<evidence type="ECO:0000256" key="1">
    <source>
        <dbReference type="ARBA" id="ARBA00011079"/>
    </source>
</evidence>
<keyword evidence="3" id="KW-0732">Signal</keyword>
<keyword evidence="4" id="KW-0378">Hydrolase</keyword>
<dbReference type="PANTHER" id="PTHR11010">
    <property type="entry name" value="PROTEASE S28 PRO-X CARBOXYPEPTIDASE-RELATED"/>
    <property type="match status" value="1"/>
</dbReference>
<dbReference type="InterPro" id="IPR036915">
    <property type="entry name" value="Cyclin-like_sf"/>
</dbReference>
<dbReference type="EMBL" id="JAYWIO010000005">
    <property type="protein sequence ID" value="KAK7261278.1"/>
    <property type="molecule type" value="Genomic_DNA"/>
</dbReference>
<gene>
    <name evidence="9" type="ORF">RIF29_27587</name>
</gene>
<dbReference type="SUPFAM" id="SSF47954">
    <property type="entry name" value="Cyclin-like"/>
    <property type="match status" value="1"/>
</dbReference>
<dbReference type="Pfam" id="PF00382">
    <property type="entry name" value="TFIIB"/>
    <property type="match status" value="1"/>
</dbReference>
<evidence type="ECO:0000256" key="7">
    <source>
        <dbReference type="ARBA" id="ARBA00023180"/>
    </source>
</evidence>
<evidence type="ECO:0000256" key="5">
    <source>
        <dbReference type="ARBA" id="ARBA00023015"/>
    </source>
</evidence>
<dbReference type="GO" id="GO:0070008">
    <property type="term" value="F:serine-type exopeptidase activity"/>
    <property type="evidence" value="ECO:0007669"/>
    <property type="project" value="InterPro"/>
</dbReference>
<keyword evidence="5" id="KW-0805">Transcription regulation</keyword>
<dbReference type="GO" id="GO:0070897">
    <property type="term" value="P:transcription preinitiation complex assembly"/>
    <property type="evidence" value="ECO:0007669"/>
    <property type="project" value="InterPro"/>
</dbReference>
<dbReference type="InterPro" id="IPR000812">
    <property type="entry name" value="TFIIB"/>
</dbReference>
<proteinExistence type="inferred from homology"/>
<sequence length="284" mass="31868">MAQMKQIENFGDFQFFSSDHINQAFTNALPLLNPSSLLPCPIVAAPIVGLVKPYSVDLTCTEMVIPIGKGNDTMFQPDPFSLELFAKECKKQYGVSPRPHWVTTYYGGHDIKLTLQRFGSNIIFSNGLKDPYSIGGVLDNISDSLVAIHTTNGAHCLDILSANQNDPEWLVQQRKKEIEIIKGWIAQYYDDLGASILSDLKIPEQMILKYILVENKTFTMRSPISIVAAVIYIITQLSDDKKPLKDISVATGVAEGTIRNSYKDLYHHVSKIIPNWYAKEEDLR</sequence>
<dbReference type="Gene3D" id="1.10.472.10">
    <property type="entry name" value="Cyclin-like"/>
    <property type="match status" value="1"/>
</dbReference>
<dbReference type="PANTHER" id="PTHR11010:SF96">
    <property type="entry name" value="LYSOSOMAL PRO-X CARBOXYPEPTIDASE-LIKE ISOFORM X1"/>
    <property type="match status" value="1"/>
</dbReference>